<gene>
    <name evidence="3" type="ORF">SAMN02745166_03517</name>
</gene>
<dbReference type="AlphaFoldDB" id="A0A1T4YL89"/>
<sequence>MRQTHLFTLVALASLTLQSHAKWSRLPSVDEKPVSMAGLLSGTTVYDSKGLNPANALLLSDPVKPVNLPAGKSEAVLKFAKQSVVKDVSFVSDGIEGKVALSTSTDGNAWSPVDNAVFSASDRMIKLSGGAAQGRYLRMQFDLVRGGVIRSFQAIGSTTDANYTVSQNSDGTGAPVNFAAGIGGGRLLYISPELFGSNNEAVKNNLLEFPESDEKYRTAVYDLGQVRTLNEFGSVHSPRPVRFSVYAFDSLPEKEDWRGRLAFDPTVFDSSEPVARAEDSSGSGFLKAKPSKAVKSRYIALRWEPDFNPPGFSAYSVSITGAASVTFSGGGVTVTSTKDANGNTVYTVESDGQTNLVISVDANGNVTVTGEGAGPGANGTTVEVNGDNAEGEGATINGVTIGAPSASGAGLAGPGGNNNDDDPPDTTEPSPQSMPE</sequence>
<reference evidence="4" key="1">
    <citation type="submission" date="2017-02" db="EMBL/GenBank/DDBJ databases">
        <authorList>
            <person name="Varghese N."/>
            <person name="Submissions S."/>
        </authorList>
    </citation>
    <scope>NUCLEOTIDE SEQUENCE [LARGE SCALE GENOMIC DNA]</scope>
    <source>
        <strain evidence="4">ATCC 700200</strain>
    </source>
</reference>
<dbReference type="Proteomes" id="UP000190774">
    <property type="component" value="Unassembled WGS sequence"/>
</dbReference>
<feature type="signal peptide" evidence="2">
    <location>
        <begin position="1"/>
        <end position="21"/>
    </location>
</feature>
<evidence type="ECO:0000256" key="1">
    <source>
        <dbReference type="SAM" id="MobiDB-lite"/>
    </source>
</evidence>
<evidence type="ECO:0008006" key="5">
    <source>
        <dbReference type="Google" id="ProtNLM"/>
    </source>
</evidence>
<evidence type="ECO:0000256" key="2">
    <source>
        <dbReference type="SAM" id="SignalP"/>
    </source>
</evidence>
<keyword evidence="2" id="KW-0732">Signal</keyword>
<evidence type="ECO:0000313" key="4">
    <source>
        <dbReference type="Proteomes" id="UP000190774"/>
    </source>
</evidence>
<dbReference type="STRING" id="48467.SAMN02745166_03517"/>
<name>A0A1T4YL89_9BACT</name>
<proteinExistence type="predicted"/>
<feature type="chain" id="PRO_5013386866" description="F5/8 type C domain-containing protein" evidence="2">
    <location>
        <begin position="22"/>
        <end position="436"/>
    </location>
</feature>
<feature type="compositionally biased region" description="Polar residues" evidence="1">
    <location>
        <begin position="427"/>
        <end position="436"/>
    </location>
</feature>
<evidence type="ECO:0000313" key="3">
    <source>
        <dbReference type="EMBL" id="SKB02035.1"/>
    </source>
</evidence>
<feature type="region of interest" description="Disordered" evidence="1">
    <location>
        <begin position="399"/>
        <end position="436"/>
    </location>
</feature>
<accession>A0A1T4YL89</accession>
<protein>
    <recommendedName>
        <fullName evidence="5">F5/8 type C domain-containing protein</fullName>
    </recommendedName>
</protein>
<organism evidence="3 4">
    <name type="scientific">Prosthecobacter debontii</name>
    <dbReference type="NCBI Taxonomy" id="48467"/>
    <lineage>
        <taxon>Bacteria</taxon>
        <taxon>Pseudomonadati</taxon>
        <taxon>Verrucomicrobiota</taxon>
        <taxon>Verrucomicrobiia</taxon>
        <taxon>Verrucomicrobiales</taxon>
        <taxon>Verrucomicrobiaceae</taxon>
        <taxon>Prosthecobacter</taxon>
    </lineage>
</organism>
<keyword evidence="4" id="KW-1185">Reference proteome</keyword>
<dbReference type="EMBL" id="FUYE01000013">
    <property type="protein sequence ID" value="SKB02035.1"/>
    <property type="molecule type" value="Genomic_DNA"/>
</dbReference>